<gene>
    <name evidence="2" type="ORF">EG349_00395</name>
    <name evidence="3" type="ORF">EG353_18865</name>
</gene>
<dbReference type="Proteomes" id="UP000281741">
    <property type="component" value="Chromosome"/>
</dbReference>
<dbReference type="EMBL" id="CP033912">
    <property type="protein sequence ID" value="AZA97468.1"/>
    <property type="molecule type" value="Genomic_DNA"/>
</dbReference>
<dbReference type="GO" id="GO:0008234">
    <property type="term" value="F:cysteine-type peptidase activity"/>
    <property type="evidence" value="ECO:0007669"/>
    <property type="project" value="InterPro"/>
</dbReference>
<dbReference type="AlphaFoldDB" id="A0AAD0YBP4"/>
<accession>A0AAD0YBP4</accession>
<dbReference type="Proteomes" id="UP000274073">
    <property type="component" value="Chromosome"/>
</dbReference>
<organism evidence="2 4">
    <name type="scientific">Chryseobacterium shandongense</name>
    <dbReference type="NCBI Taxonomy" id="1493872"/>
    <lineage>
        <taxon>Bacteria</taxon>
        <taxon>Pseudomonadati</taxon>
        <taxon>Bacteroidota</taxon>
        <taxon>Flavobacteriia</taxon>
        <taxon>Flavobacteriales</taxon>
        <taxon>Weeksellaceae</taxon>
        <taxon>Chryseobacterium group</taxon>
        <taxon>Chryseobacterium</taxon>
    </lineage>
</organism>
<keyword evidence="5" id="KW-1185">Reference proteome</keyword>
<protein>
    <recommendedName>
        <fullName evidence="1">Peptidase C1A papain C-terminal domain-containing protein</fullName>
    </recommendedName>
</protein>
<reference evidence="4 5" key="1">
    <citation type="submission" date="2018-11" db="EMBL/GenBank/DDBJ databases">
        <title>Proposal to divide the Flavobacteriaceae and reorganize its genera based on Amino Acid Identity values calculated from whole genome sequences.</title>
        <authorList>
            <person name="Nicholson A.C."/>
            <person name="Gulvik C.A."/>
            <person name="Whitney A.M."/>
            <person name="Humrighouse B.W."/>
            <person name="Bell M."/>
            <person name="Holmes B."/>
            <person name="Steigerwalt A.G."/>
            <person name="Villarma A."/>
            <person name="Sheth M."/>
            <person name="Batra D."/>
            <person name="Pryor J."/>
            <person name="Bernardet J.-F."/>
            <person name="Hugo C."/>
            <person name="Kampfer P."/>
            <person name="Newman J."/>
            <person name="McQuiston J.R."/>
        </authorList>
    </citation>
    <scope>NUCLEOTIDE SEQUENCE [LARGE SCALE GENOMIC DNA]</scope>
    <source>
        <strain evidence="2 4">G0207</strain>
        <strain evidence="3 5">H5143</strain>
    </source>
</reference>
<dbReference type="RefSeq" id="WP_123853325.1">
    <property type="nucleotide sequence ID" value="NZ_CP033912.1"/>
</dbReference>
<dbReference type="PROSITE" id="PS00639">
    <property type="entry name" value="THIOL_PROTEASE_HIS"/>
    <property type="match status" value="1"/>
</dbReference>
<dbReference type="Pfam" id="PF00112">
    <property type="entry name" value="Peptidase_C1"/>
    <property type="match status" value="1"/>
</dbReference>
<dbReference type="PROSITE" id="PS51257">
    <property type="entry name" value="PROKAR_LIPOPROTEIN"/>
    <property type="match status" value="1"/>
</dbReference>
<evidence type="ECO:0000313" key="5">
    <source>
        <dbReference type="Proteomes" id="UP000281741"/>
    </source>
</evidence>
<dbReference type="InterPro" id="IPR038765">
    <property type="entry name" value="Papain-like_cys_pep_sf"/>
</dbReference>
<sequence>MKKNKKNYVLMSFIIFSLMITGCSYGEEEIKEDQRPKPKGAYINVEDDVAAAEASAIYPISGFPAAFALNVPAIGDQQQTEECVSFSLAYYIMGFYNGVQGGTTNEDLSGSPQFLYTMYKSINANDSDCKSGVFMFDVPSANIKGLANVAIDKGTCSYKELPLTETGCSPYPTASQIAAAAANKPGGIFRLENHQYSSVENLKSWLYSGFPVWFCVPINEKWTMAGKYYIWSNSEGENVGGHAMTVVGWDDTKQAFKIANSWGEQWGDHGFGWISYSYFSHLIQNGNGDIAIVAPNTAQQNHTNTIAPGSCQNSQTGSIDFKNTTAHNLTISITTGGKTVKVIVNPGNSGRIIGLPAGAITAKAYTNQNTVYQTYDITLSPCQTAYHVIS</sequence>
<evidence type="ECO:0000259" key="1">
    <source>
        <dbReference type="Pfam" id="PF00112"/>
    </source>
</evidence>
<name>A0AAD0YBP4_9FLAO</name>
<dbReference type="EMBL" id="CP033915">
    <property type="protein sequence ID" value="AZA85362.1"/>
    <property type="molecule type" value="Genomic_DNA"/>
</dbReference>
<evidence type="ECO:0000313" key="2">
    <source>
        <dbReference type="EMBL" id="AZA85362.1"/>
    </source>
</evidence>
<dbReference type="GO" id="GO:0006508">
    <property type="term" value="P:proteolysis"/>
    <property type="evidence" value="ECO:0007669"/>
    <property type="project" value="InterPro"/>
</dbReference>
<dbReference type="InterPro" id="IPR025660">
    <property type="entry name" value="Pept_his_AS"/>
</dbReference>
<evidence type="ECO:0000313" key="3">
    <source>
        <dbReference type="EMBL" id="AZA97468.1"/>
    </source>
</evidence>
<dbReference type="CDD" id="cd02619">
    <property type="entry name" value="Peptidase_C1"/>
    <property type="match status" value="1"/>
</dbReference>
<dbReference type="SUPFAM" id="SSF54001">
    <property type="entry name" value="Cysteine proteinases"/>
    <property type="match status" value="1"/>
</dbReference>
<feature type="domain" description="Peptidase C1A papain C-terminal" evidence="1">
    <location>
        <begin position="71"/>
        <end position="276"/>
    </location>
</feature>
<dbReference type="InterPro" id="IPR000668">
    <property type="entry name" value="Peptidase_C1A_C"/>
</dbReference>
<proteinExistence type="predicted"/>
<dbReference type="Gene3D" id="3.90.70.10">
    <property type="entry name" value="Cysteine proteinases"/>
    <property type="match status" value="1"/>
</dbReference>
<evidence type="ECO:0000313" key="4">
    <source>
        <dbReference type="Proteomes" id="UP000274073"/>
    </source>
</evidence>